<organism evidence="4 5">
    <name type="scientific">Pyrus ussuriensis x Pyrus communis</name>
    <dbReference type="NCBI Taxonomy" id="2448454"/>
    <lineage>
        <taxon>Eukaryota</taxon>
        <taxon>Viridiplantae</taxon>
        <taxon>Streptophyta</taxon>
        <taxon>Embryophyta</taxon>
        <taxon>Tracheophyta</taxon>
        <taxon>Spermatophyta</taxon>
        <taxon>Magnoliopsida</taxon>
        <taxon>eudicotyledons</taxon>
        <taxon>Gunneridae</taxon>
        <taxon>Pentapetalae</taxon>
        <taxon>rosids</taxon>
        <taxon>fabids</taxon>
        <taxon>Rosales</taxon>
        <taxon>Rosaceae</taxon>
        <taxon>Amygdaloideae</taxon>
        <taxon>Maleae</taxon>
        <taxon>Pyrus</taxon>
    </lineage>
</organism>
<feature type="transmembrane region" description="Helical" evidence="2">
    <location>
        <begin position="204"/>
        <end position="226"/>
    </location>
</feature>
<dbReference type="Pfam" id="PF07727">
    <property type="entry name" value="RVT_2"/>
    <property type="match status" value="1"/>
</dbReference>
<evidence type="ECO:0000313" key="5">
    <source>
        <dbReference type="Proteomes" id="UP000327157"/>
    </source>
</evidence>
<dbReference type="InterPro" id="IPR043502">
    <property type="entry name" value="DNA/RNA_pol_sf"/>
</dbReference>
<dbReference type="InterPro" id="IPR013103">
    <property type="entry name" value="RVT_2"/>
</dbReference>
<dbReference type="PANTHER" id="PTHR11439:SF500">
    <property type="entry name" value="RNA-DIRECTED DNA POLYMERASE"/>
    <property type="match status" value="1"/>
</dbReference>
<feature type="transmembrane region" description="Helical" evidence="2">
    <location>
        <begin position="173"/>
        <end position="197"/>
    </location>
</feature>
<feature type="domain" description="Reverse transcriptase Ty1/copia-type" evidence="3">
    <location>
        <begin position="342"/>
        <end position="419"/>
    </location>
</feature>
<feature type="region of interest" description="Disordered" evidence="1">
    <location>
        <begin position="311"/>
        <end position="330"/>
    </location>
</feature>
<dbReference type="SUPFAM" id="SSF56672">
    <property type="entry name" value="DNA/RNA polymerases"/>
    <property type="match status" value="1"/>
</dbReference>
<evidence type="ECO:0000256" key="2">
    <source>
        <dbReference type="SAM" id="Phobius"/>
    </source>
</evidence>
<feature type="compositionally biased region" description="Basic and acidic residues" evidence="1">
    <location>
        <begin position="639"/>
        <end position="662"/>
    </location>
</feature>
<sequence>MVALSNSTTSFSDVFPSVSHAISIKLDSSNNSLWLAQLLPVLYSRQLLAFVDGTSICPSQFLSDNTGKASTKPNPAYAKWVQNDQLVLSWINGFLGHQALTTTAHHSTAHQLALADTLVSVDDMVPVVMSNVGPKFENSALFLVAELLLADPPIAPNSSVSVLVASHDPLPLVAAHFLIVVAIVALAVSPVGVVIIGMMGLATIVVMTIVAIVVLVVSAIVVVVVLSKMDLDFVDPTMLLGFFAQPHLMVPPDLAARFAILLAMDMETGTILFSGKSSNGFYPFSSSSPSAYGCVAFLGVRAATQSATPSPMSAAASTAQSDAPPEAPSDATILAVPSNSHVYVDDILVTGNNPSHIDTLIKNLGLRFSMKNLGPVHYFFIMEVVRTSSGLFLSQHKYTTDLLHRTKMHGAKPVPTPAVNGRRLSLQDGDPLPDPTEYRSVVGALQYLTLTLCQFLHQPTSTHWAAVKRILHYLVGTPTQGLTYKPGSFRLTAFSDADYAGDPDDGRSTGGYFLYLGSNLVSWSAKKQTGVSRSSTEADAISIASNPMFHAHTQHVEVDYHYVREKVVRKEIDVRYLSTHEQIADIFTKGLSHPCFRLLVSKLPSLNSKGTKSAVTTNTSRSTRSTHSSEENVTVPENNGKEEKSGGSRKEIAVSPSADKDNNVPGEESNKKHMSGAVTRSGNP</sequence>
<evidence type="ECO:0000313" key="4">
    <source>
        <dbReference type="EMBL" id="KAB2630690.1"/>
    </source>
</evidence>
<reference evidence="5" key="2">
    <citation type="submission" date="2019-10" db="EMBL/GenBank/DDBJ databases">
        <title>A de novo genome assembly of a pear dwarfing rootstock.</title>
        <authorList>
            <person name="Wang F."/>
            <person name="Wang J."/>
            <person name="Li S."/>
            <person name="Zhang Y."/>
            <person name="Fang M."/>
            <person name="Ma L."/>
            <person name="Zhao Y."/>
            <person name="Jiang S."/>
        </authorList>
    </citation>
    <scope>NUCLEOTIDE SEQUENCE [LARGE SCALE GENOMIC DNA]</scope>
</reference>
<feature type="compositionally biased region" description="Low complexity" evidence="1">
    <location>
        <begin position="616"/>
        <end position="626"/>
    </location>
</feature>
<keyword evidence="2" id="KW-0472">Membrane</keyword>
<dbReference type="OrthoDB" id="3432594at2759"/>
<gene>
    <name evidence="4" type="ORF">D8674_008209</name>
</gene>
<evidence type="ECO:0000256" key="1">
    <source>
        <dbReference type="SAM" id="MobiDB-lite"/>
    </source>
</evidence>
<feature type="compositionally biased region" description="Low complexity" evidence="1">
    <location>
        <begin position="311"/>
        <end position="321"/>
    </location>
</feature>
<keyword evidence="2" id="KW-0812">Transmembrane</keyword>
<proteinExistence type="predicted"/>
<feature type="region of interest" description="Disordered" evidence="1">
    <location>
        <begin position="607"/>
        <end position="684"/>
    </location>
</feature>
<keyword evidence="5" id="KW-1185">Reference proteome</keyword>
<evidence type="ECO:0000259" key="3">
    <source>
        <dbReference type="Pfam" id="PF07727"/>
    </source>
</evidence>
<comment type="caution">
    <text evidence="4">The sequence shown here is derived from an EMBL/GenBank/DDBJ whole genome shotgun (WGS) entry which is preliminary data.</text>
</comment>
<reference evidence="4 5" key="1">
    <citation type="submission" date="2019-09" db="EMBL/GenBank/DDBJ databases">
        <authorList>
            <person name="Ou C."/>
        </authorList>
    </citation>
    <scope>NUCLEOTIDE SEQUENCE [LARGE SCALE GENOMIC DNA]</scope>
    <source>
        <strain evidence="4">S2</strain>
        <tissue evidence="4">Leaf</tissue>
    </source>
</reference>
<accession>A0A5N5HZ15</accession>
<dbReference type="AlphaFoldDB" id="A0A5N5HZ15"/>
<dbReference type="Proteomes" id="UP000327157">
    <property type="component" value="Chromosome 12"/>
</dbReference>
<dbReference type="EMBL" id="SMOL01000143">
    <property type="protein sequence ID" value="KAB2630690.1"/>
    <property type="molecule type" value="Genomic_DNA"/>
</dbReference>
<protein>
    <recommendedName>
        <fullName evidence="3">Reverse transcriptase Ty1/copia-type domain-containing protein</fullName>
    </recommendedName>
</protein>
<dbReference type="CDD" id="cd09272">
    <property type="entry name" value="RNase_HI_RT_Ty1"/>
    <property type="match status" value="1"/>
</dbReference>
<keyword evidence="2" id="KW-1133">Transmembrane helix</keyword>
<reference evidence="4 5" key="3">
    <citation type="submission" date="2019-11" db="EMBL/GenBank/DDBJ databases">
        <title>A de novo genome assembly of a pear dwarfing rootstock.</title>
        <authorList>
            <person name="Wang F."/>
            <person name="Wang J."/>
            <person name="Li S."/>
            <person name="Zhang Y."/>
            <person name="Fang M."/>
            <person name="Ma L."/>
            <person name="Zhao Y."/>
            <person name="Jiang S."/>
        </authorList>
    </citation>
    <scope>NUCLEOTIDE SEQUENCE [LARGE SCALE GENOMIC DNA]</scope>
    <source>
        <strain evidence="4">S2</strain>
        <tissue evidence="4">Leaf</tissue>
    </source>
</reference>
<name>A0A5N5HZ15_9ROSA</name>
<dbReference type="PANTHER" id="PTHR11439">
    <property type="entry name" value="GAG-POL-RELATED RETROTRANSPOSON"/>
    <property type="match status" value="1"/>
</dbReference>